<dbReference type="CDD" id="cd04186">
    <property type="entry name" value="GT_2_like_c"/>
    <property type="match status" value="1"/>
</dbReference>
<sequence length="787" mass="87862">MTPVYSVIVVTWNNLQYTARCVDALLRTLPSDAEVVFVDNGSEDGTPAYLTDVARRLGDAAKTIFLDENLGLAGGANRGLEVAAGEYLVFLDNDVVVTPRWLEGLRECMEEAPRAVPGARRVGLVGPVTNSARGPQKVQNPPPFQPEALNELAAEHREAFRRRWAPSFALSTFCLMMRREVYAEIGGLDERFFPVGHEGPDLALRAQERGFECMIASDVYVHHEGSATLSKAFPGAQGGLGGADLFFEKWRARRAGKTRLVAAYRVRDAEATLRESLDATARFADAIVVLDDGSTDGTGAIARSHPAVTRYERTELRSVMDDRRDRDRALQMAAELSPDWIIAVDADEVFEMDRARAERLMQLADPHIKALGFHWYTFWEPTRTYFRADGALGAMSGYRMYRNEPGLRVARGAEGGLPGGGIPEMPDGCGRFTDVRVRRLGYDTEASRQARLALHGRPDPSTPPRAGAPPELADLASNTVTLRRYAPASGVSLCIIARNEAERLERFLAFLEPFVDEICIVDNGSDDATVEIARRFTDRIRVHRTDRLDLAEVRNVGLEMATRPWILSLDPDEELAHWDLPRVVRLMDDLDVHAYSFEIANHQKDGPPVMTIAVRLFRNDARIRYGRAVHETVQPSLDRHPELVVRPSGVEIQHYGFLKDDGVMEEKLSRYLEANQRMREEDPADPMPWYNEGLHLLNDGRDDEAIAFLERAMVLGQRFLSPRSSLAQIYQHRALALWQSMVAELPPGHPVRPTAEESAAALGRITPARMLVGQARRRRLQGPSHGE</sequence>
<dbReference type="RefSeq" id="WP_272096008.1">
    <property type="nucleotide sequence ID" value="NZ_JAQNDK010000002.1"/>
</dbReference>
<dbReference type="GO" id="GO:0016757">
    <property type="term" value="F:glycosyltransferase activity"/>
    <property type="evidence" value="ECO:0007669"/>
    <property type="project" value="UniProtKB-KW"/>
</dbReference>
<evidence type="ECO:0000256" key="2">
    <source>
        <dbReference type="ARBA" id="ARBA00022676"/>
    </source>
</evidence>
<organism evidence="5 6">
    <name type="scientific">Sorangium atrum</name>
    <dbReference type="NCBI Taxonomy" id="2995308"/>
    <lineage>
        <taxon>Bacteria</taxon>
        <taxon>Pseudomonadati</taxon>
        <taxon>Myxococcota</taxon>
        <taxon>Polyangia</taxon>
        <taxon>Polyangiales</taxon>
        <taxon>Polyangiaceae</taxon>
        <taxon>Sorangium</taxon>
    </lineage>
</organism>
<dbReference type="EC" id="2.4.-.-" evidence="5"/>
<dbReference type="PANTHER" id="PTHR43179">
    <property type="entry name" value="RHAMNOSYLTRANSFERASE WBBL"/>
    <property type="match status" value="1"/>
</dbReference>
<dbReference type="SUPFAM" id="SSF53448">
    <property type="entry name" value="Nucleotide-diphospho-sugar transferases"/>
    <property type="match status" value="3"/>
</dbReference>
<keyword evidence="6" id="KW-1185">Reference proteome</keyword>
<feature type="domain" description="Glycosyltransferase 2-like" evidence="4">
    <location>
        <begin position="492"/>
        <end position="606"/>
    </location>
</feature>
<dbReference type="EMBL" id="JAQNDK010000002">
    <property type="protein sequence ID" value="MDC0679069.1"/>
    <property type="molecule type" value="Genomic_DNA"/>
</dbReference>
<evidence type="ECO:0000256" key="1">
    <source>
        <dbReference type="ARBA" id="ARBA00006739"/>
    </source>
</evidence>
<evidence type="ECO:0000256" key="3">
    <source>
        <dbReference type="ARBA" id="ARBA00022679"/>
    </source>
</evidence>
<gene>
    <name evidence="5" type="ORF">POL72_15100</name>
</gene>
<comment type="caution">
    <text evidence="5">The sequence shown here is derived from an EMBL/GenBank/DDBJ whole genome shotgun (WGS) entry which is preliminary data.</text>
</comment>
<protein>
    <submittedName>
        <fullName evidence="5">Glycosyltransferase</fullName>
        <ecNumber evidence="5">2.4.-.-</ecNumber>
    </submittedName>
</protein>
<dbReference type="InterPro" id="IPR001173">
    <property type="entry name" value="Glyco_trans_2-like"/>
</dbReference>
<dbReference type="CDD" id="cd02511">
    <property type="entry name" value="Beta4Glucosyltransferase"/>
    <property type="match status" value="1"/>
</dbReference>
<feature type="domain" description="Glycosyltransferase 2-like" evidence="4">
    <location>
        <begin position="6"/>
        <end position="185"/>
    </location>
</feature>
<dbReference type="Gene3D" id="1.25.40.10">
    <property type="entry name" value="Tetratricopeptide repeat domain"/>
    <property type="match status" value="1"/>
</dbReference>
<dbReference type="Pfam" id="PF13704">
    <property type="entry name" value="Glyco_tranf_2_4"/>
    <property type="match status" value="1"/>
</dbReference>
<proteinExistence type="inferred from homology"/>
<keyword evidence="2 5" id="KW-0328">Glycosyltransferase</keyword>
<dbReference type="Gene3D" id="3.90.550.10">
    <property type="entry name" value="Spore Coat Polysaccharide Biosynthesis Protein SpsA, Chain A"/>
    <property type="match status" value="3"/>
</dbReference>
<dbReference type="InterPro" id="IPR011990">
    <property type="entry name" value="TPR-like_helical_dom_sf"/>
</dbReference>
<keyword evidence="3 5" id="KW-0808">Transferase</keyword>
<name>A0ABT5BY28_9BACT</name>
<reference evidence="5 6" key="1">
    <citation type="submission" date="2023-01" db="EMBL/GenBank/DDBJ databases">
        <title>Minimal conservation of predation-associated metabolite biosynthetic gene clusters underscores biosynthetic potential of Myxococcota including descriptions for ten novel species: Archangium lansinium sp. nov., Myxococcus landrumus sp. nov., Nannocystis bai.</title>
        <authorList>
            <person name="Ahearne A."/>
            <person name="Stevens C."/>
            <person name="Dowd S."/>
        </authorList>
    </citation>
    <scope>NUCLEOTIDE SEQUENCE [LARGE SCALE GENOMIC DNA]</scope>
    <source>
        <strain evidence="5 6">WIWO2</strain>
    </source>
</reference>
<dbReference type="SUPFAM" id="SSF48452">
    <property type="entry name" value="TPR-like"/>
    <property type="match status" value="1"/>
</dbReference>
<dbReference type="Pfam" id="PF00535">
    <property type="entry name" value="Glycos_transf_2"/>
    <property type="match status" value="2"/>
</dbReference>
<evidence type="ECO:0000259" key="4">
    <source>
        <dbReference type="Pfam" id="PF00535"/>
    </source>
</evidence>
<accession>A0ABT5BY28</accession>
<evidence type="ECO:0000313" key="5">
    <source>
        <dbReference type="EMBL" id="MDC0679069.1"/>
    </source>
</evidence>
<evidence type="ECO:0000313" key="6">
    <source>
        <dbReference type="Proteomes" id="UP001217485"/>
    </source>
</evidence>
<dbReference type="Proteomes" id="UP001217485">
    <property type="component" value="Unassembled WGS sequence"/>
</dbReference>
<dbReference type="PANTHER" id="PTHR43179:SF12">
    <property type="entry name" value="GALACTOFURANOSYLTRANSFERASE GLFT2"/>
    <property type="match status" value="1"/>
</dbReference>
<dbReference type="InterPro" id="IPR029044">
    <property type="entry name" value="Nucleotide-diphossugar_trans"/>
</dbReference>
<comment type="similarity">
    <text evidence="1">Belongs to the glycosyltransferase 2 family.</text>
</comment>